<reference evidence="2 3" key="1">
    <citation type="submission" date="2024-07" db="EMBL/GenBank/DDBJ databases">
        <authorList>
            <person name="Pitt A."/>
            <person name="Hahn M.W."/>
        </authorList>
    </citation>
    <scope>NUCLEOTIDE SEQUENCE [LARGE SCALE GENOMIC DNA]</scope>
    <source>
        <strain evidence="2 3">2-AUSEE-184A6</strain>
    </source>
</reference>
<dbReference type="EMBL" id="JBEWZG010000002">
    <property type="protein sequence ID" value="MFL0206337.1"/>
    <property type="molecule type" value="Genomic_DNA"/>
</dbReference>
<comment type="caution">
    <text evidence="2">The sequence shown here is derived from an EMBL/GenBank/DDBJ whole genome shotgun (WGS) entry which is preliminary data.</text>
</comment>
<keyword evidence="1" id="KW-0472">Membrane</keyword>
<keyword evidence="1" id="KW-1133">Transmembrane helix</keyword>
<protein>
    <submittedName>
        <fullName evidence="2">Uncharacterized protein</fullName>
    </submittedName>
</protein>
<name>A0ABW8SV95_9BACT</name>
<evidence type="ECO:0000256" key="1">
    <source>
        <dbReference type="SAM" id="Phobius"/>
    </source>
</evidence>
<organism evidence="2 3">
    <name type="scientific">Aquirufa novilacunae</name>
    <dbReference type="NCBI Taxonomy" id="3139305"/>
    <lineage>
        <taxon>Bacteria</taxon>
        <taxon>Pseudomonadati</taxon>
        <taxon>Bacteroidota</taxon>
        <taxon>Cytophagia</taxon>
        <taxon>Cytophagales</taxon>
        <taxon>Flectobacillaceae</taxon>
        <taxon>Aquirufa</taxon>
    </lineage>
</organism>
<accession>A0ABW8SV95</accession>
<evidence type="ECO:0000313" key="2">
    <source>
        <dbReference type="EMBL" id="MFL0206337.1"/>
    </source>
</evidence>
<feature type="transmembrane region" description="Helical" evidence="1">
    <location>
        <begin position="12"/>
        <end position="31"/>
    </location>
</feature>
<evidence type="ECO:0000313" key="3">
    <source>
        <dbReference type="Proteomes" id="UP001623559"/>
    </source>
</evidence>
<sequence>MNDFYQLPKFSQWITSLLFLLLGLFLAIFIIEQGSENPLIYAAFILYVPISQFLYTPLFKLTGGYTYYSPMLLGYMVNEQQIDLHSGTSFDYLFVFQNQNAGVSLRNKLLMYHCEGLLNIISQIENKRIPESVQIVGTSYFFNERTLQKLGFQIEKASLFYRANLFINFIDLFWMYSVSHGKVSFPALWDAKKARTQGATLLAHKMSLELLYARLKSN</sequence>
<keyword evidence="1" id="KW-0812">Transmembrane</keyword>
<proteinExistence type="predicted"/>
<dbReference type="Proteomes" id="UP001623559">
    <property type="component" value="Unassembled WGS sequence"/>
</dbReference>
<gene>
    <name evidence="2" type="ORF">V7S74_06240</name>
</gene>
<feature type="transmembrane region" description="Helical" evidence="1">
    <location>
        <begin position="38"/>
        <end position="55"/>
    </location>
</feature>
<dbReference type="RefSeq" id="WP_406777914.1">
    <property type="nucleotide sequence ID" value="NZ_JBEWZG010000002.1"/>
</dbReference>